<sequence>MKVTLLADVQGNWDEVNELQTEPDEVIIHSGNFGFWDSDTILNCDFNYLKQLISFSSILDKDMIDDINDKININQVPNQEVIEDIKQKIVGQYDYLDDYISGKKSFRVPIYTIFGPMDDPVLVEKLVNGTIQIKNLNLIDHTKGYSIQSPGQPDIKIYGLSGRFKFLNLFNSGDYTNKINGKFGELWMTLLQISEFYQLNSNSLNSINIFVTYNSVMKNPILEYLAMVTNANFTVSQGLHFKFPIIGNEMSFLNSIENFKLKFSKFRIKFGELFKLIKGDLMELDGDTSKSLETALEILDVIPIIHTNQIIPLTLKDTDVKPDNGILEGYETSKNGHKTSKDYDTNAMLNKINELYFENFYNLWHFNLCDFKIGDEKNVINLDYANGKVNLHHCYSSGFDFNFKTDQKDLGDEDVDHLIETNDIEEDLEDDDFDGFQLPTRGRGKGRGRGRGRARGRGRSRARGRVRGKFRTM</sequence>
<keyword evidence="4" id="KW-1185">Reference proteome</keyword>
<dbReference type="RefSeq" id="XP_006688491.1">
    <property type="nucleotide sequence ID" value="XM_006688428.1"/>
</dbReference>
<evidence type="ECO:0000313" key="3">
    <source>
        <dbReference type="EMBL" id="EGV62321.1"/>
    </source>
</evidence>
<dbReference type="OrthoDB" id="3918848at2759"/>
<dbReference type="Pfam" id="PF10360">
    <property type="entry name" value="DUF2433"/>
    <property type="match status" value="1"/>
</dbReference>
<dbReference type="GeneID" id="18249553"/>
<feature type="compositionally biased region" description="Basic residues" evidence="1">
    <location>
        <begin position="442"/>
        <end position="473"/>
    </location>
</feature>
<protein>
    <recommendedName>
        <fullName evidence="2">DUF2433 domain-containing protein</fullName>
    </recommendedName>
</protein>
<dbReference type="HOGENOM" id="CLU_532076_0_0_1"/>
<dbReference type="InterPro" id="IPR018829">
    <property type="entry name" value="DUF2433"/>
</dbReference>
<organism evidence="4">
    <name type="scientific">Candida tenuis (strain ATCC 10573 / BCRC 21748 / CBS 615 / JCM 9827 / NBRC 10315 / NRRL Y-1498 / VKM Y-70)</name>
    <name type="common">Yeast</name>
    <name type="synonym">Yamadazyma tenuis</name>
    <dbReference type="NCBI Taxonomy" id="590646"/>
    <lineage>
        <taxon>Eukaryota</taxon>
        <taxon>Fungi</taxon>
        <taxon>Dikarya</taxon>
        <taxon>Ascomycota</taxon>
        <taxon>Saccharomycotina</taxon>
        <taxon>Pichiomycetes</taxon>
        <taxon>Debaryomycetaceae</taxon>
        <taxon>Yamadazyma</taxon>
    </lineage>
</organism>
<feature type="domain" description="DUF2433" evidence="2">
    <location>
        <begin position="243"/>
        <end position="402"/>
    </location>
</feature>
<evidence type="ECO:0000256" key="1">
    <source>
        <dbReference type="SAM" id="MobiDB-lite"/>
    </source>
</evidence>
<reference evidence="3 4" key="1">
    <citation type="journal article" date="2011" name="Proc. Natl. Acad. Sci. U.S.A.">
        <title>Comparative genomics of xylose-fermenting fungi for enhanced biofuel production.</title>
        <authorList>
            <person name="Wohlbach D.J."/>
            <person name="Kuo A."/>
            <person name="Sato T.K."/>
            <person name="Potts K.M."/>
            <person name="Salamov A.A."/>
            <person name="LaButti K.M."/>
            <person name="Sun H."/>
            <person name="Clum A."/>
            <person name="Pangilinan J.L."/>
            <person name="Lindquist E.A."/>
            <person name="Lucas S."/>
            <person name="Lapidus A."/>
            <person name="Jin M."/>
            <person name="Gunawan C."/>
            <person name="Balan V."/>
            <person name="Dale B.E."/>
            <person name="Jeffries T.W."/>
            <person name="Zinkel R."/>
            <person name="Barry K.W."/>
            <person name="Grigoriev I.V."/>
            <person name="Gasch A.P."/>
        </authorList>
    </citation>
    <scope>NUCLEOTIDE SEQUENCE [LARGE SCALE GENOMIC DNA]</scope>
    <source>
        <strain evidence="4">ATCC 10573 / BCRC 21748 / CBS 615 / JCM 9827 / NBRC 10315 / NRRL Y-1498 / VKM Y-70</strain>
    </source>
</reference>
<dbReference type="KEGG" id="cten:18249553"/>
<dbReference type="AlphaFoldDB" id="G3B7U2"/>
<gene>
    <name evidence="3" type="ORF">CANTEDRAFT_131682</name>
</gene>
<dbReference type="InterPro" id="IPR052743">
    <property type="entry name" value="Glutaminase_GtaA"/>
</dbReference>
<name>G3B7U2_CANTC</name>
<evidence type="ECO:0000313" key="4">
    <source>
        <dbReference type="Proteomes" id="UP000000707"/>
    </source>
</evidence>
<dbReference type="eggNOG" id="ENOG502QSJS">
    <property type="taxonomic scope" value="Eukaryota"/>
</dbReference>
<evidence type="ECO:0000259" key="2">
    <source>
        <dbReference type="Pfam" id="PF10360"/>
    </source>
</evidence>
<dbReference type="EMBL" id="GL996527">
    <property type="protein sequence ID" value="EGV62321.1"/>
    <property type="molecule type" value="Genomic_DNA"/>
</dbReference>
<dbReference type="Proteomes" id="UP000000707">
    <property type="component" value="Unassembled WGS sequence"/>
</dbReference>
<proteinExistence type="predicted"/>
<dbReference type="PANTHER" id="PTHR31987:SF11">
    <property type="entry name" value="DUF2433 DOMAIN-CONTAINING PROTEIN"/>
    <property type="match status" value="1"/>
</dbReference>
<feature type="region of interest" description="Disordered" evidence="1">
    <location>
        <begin position="432"/>
        <end position="473"/>
    </location>
</feature>
<dbReference type="PANTHER" id="PTHR31987">
    <property type="entry name" value="GLUTAMINASE A-RELATED"/>
    <property type="match status" value="1"/>
</dbReference>
<accession>G3B7U2</accession>